<keyword evidence="1" id="KW-1133">Transmembrane helix</keyword>
<gene>
    <name evidence="2" type="ORF">SAMN05660831_00911</name>
</gene>
<dbReference type="RefSeq" id="WP_093427576.1">
    <property type="nucleotide sequence ID" value="NZ_FOMJ01000002.1"/>
</dbReference>
<dbReference type="OrthoDB" id="9811967at2"/>
<dbReference type="STRING" id="1123397.SAMN05660831_00911"/>
<accession>A0A1I1Q0J1</accession>
<keyword evidence="1" id="KW-0812">Transmembrane</keyword>
<dbReference type="AlphaFoldDB" id="A0A1I1Q0J1"/>
<sequence length="297" mass="32092">MTFLAIALALVVDRFLGVLAEWRRWDWFNAWTDWLNQRLGGYAFQAGPAGVILALAPILLGVGLLYQGLSELLGLFGFLFAAAVLLFSLGPRCLEDDVEEFEGARLRGSREAACHYADELAGSTSAEDGDRDDDPWGTVLATRGVLTEAHERLFGTLFWFAVLGPVGAVLHRLSVVLRGHAVRERSVGGFARAADLLHAILAWPSARLLAAGYALSGRFAEAATALRRRLLRVGADARELLVAVGQGALDVDADRLREAEAKNEGGKPVAEAFALVRRSLVIWLAVLALMTLAGWFG</sequence>
<name>A0A1I1Q0J1_9GAMM</name>
<protein>
    <submittedName>
        <fullName evidence="2">AmpE protein</fullName>
    </submittedName>
</protein>
<dbReference type="GO" id="GO:0005886">
    <property type="term" value="C:plasma membrane"/>
    <property type="evidence" value="ECO:0007669"/>
    <property type="project" value="TreeGrafter"/>
</dbReference>
<keyword evidence="1" id="KW-0472">Membrane</keyword>
<evidence type="ECO:0000256" key="1">
    <source>
        <dbReference type="SAM" id="Phobius"/>
    </source>
</evidence>
<dbReference type="Proteomes" id="UP000198611">
    <property type="component" value="Unassembled WGS sequence"/>
</dbReference>
<feature type="transmembrane region" description="Helical" evidence="1">
    <location>
        <begin position="44"/>
        <end position="65"/>
    </location>
</feature>
<dbReference type="EMBL" id="FOMJ01000002">
    <property type="protein sequence ID" value="SFD15452.1"/>
    <property type="molecule type" value="Genomic_DNA"/>
</dbReference>
<feature type="transmembrane region" description="Helical" evidence="1">
    <location>
        <begin position="280"/>
        <end position="296"/>
    </location>
</feature>
<reference evidence="2 3" key="1">
    <citation type="submission" date="2016-10" db="EMBL/GenBank/DDBJ databases">
        <authorList>
            <person name="de Groot N.N."/>
        </authorList>
    </citation>
    <scope>NUCLEOTIDE SEQUENCE [LARGE SCALE GENOMIC DNA]</scope>
    <source>
        <strain evidence="2 3">HL3</strain>
    </source>
</reference>
<evidence type="ECO:0000313" key="2">
    <source>
        <dbReference type="EMBL" id="SFD15452.1"/>
    </source>
</evidence>
<feature type="transmembrane region" description="Helical" evidence="1">
    <location>
        <begin position="157"/>
        <end position="177"/>
    </location>
</feature>
<dbReference type="GO" id="GO:0046677">
    <property type="term" value="P:response to antibiotic"/>
    <property type="evidence" value="ECO:0007669"/>
    <property type="project" value="TreeGrafter"/>
</dbReference>
<evidence type="ECO:0000313" key="3">
    <source>
        <dbReference type="Proteomes" id="UP000198611"/>
    </source>
</evidence>
<dbReference type="InterPro" id="IPR052966">
    <property type="entry name" value="Beta-lactamase_Reg"/>
</dbReference>
<organism evidence="2 3">
    <name type="scientific">Thiohalospira halophila DSM 15071</name>
    <dbReference type="NCBI Taxonomy" id="1123397"/>
    <lineage>
        <taxon>Bacteria</taxon>
        <taxon>Pseudomonadati</taxon>
        <taxon>Pseudomonadota</taxon>
        <taxon>Gammaproteobacteria</taxon>
        <taxon>Thiohalospirales</taxon>
        <taxon>Thiohalospiraceae</taxon>
        <taxon>Thiohalospira</taxon>
    </lineage>
</organism>
<dbReference type="PANTHER" id="PTHR38684:SF1">
    <property type="entry name" value="PROTEIN AMPE"/>
    <property type="match status" value="1"/>
</dbReference>
<dbReference type="PANTHER" id="PTHR38684">
    <property type="entry name" value="PROTEIN AMPE"/>
    <property type="match status" value="1"/>
</dbReference>
<keyword evidence="3" id="KW-1185">Reference proteome</keyword>
<feature type="transmembrane region" description="Helical" evidence="1">
    <location>
        <begin position="72"/>
        <end position="90"/>
    </location>
</feature>
<proteinExistence type="predicted"/>